<sequence>MVGEQPPRKTLAVPPVKSACTSCFSCTMQRREPLCADTADAGLGGESFSGFLPTLFDDDLDAFQFDDIFQGGSEADLDNFFANIFSAPSFPRGSPHEAITAIPSLDEELVTQYRSHAEILSGYYRLIHPVFPILPPPLEDGSASPTDSHLEEDIQLAASSPLMLALHALLILIPDPGSDETFSEDERQSRASVSQTLFQRALEALELTSQTQITGLWVHYIRAEEALVAATLLLVALLRGFASESEVSAFNRDIGILDRVILHQLGSIGSHGTSGSDLLDSPEARLAVCLRTTSRARLMSARIKLHRYRAFMGHPRILKRFAAVTPMQSSERDSAIDTRRGEEFSGRAAQMFPFSSEHSHRVCLESATAIAHGFDRLRSLGIRATPTACSSNLAGFTLMMISHFQTSMPGAAGSEVTRQEVQRLCKEGVDAAIGALGQFSGHFGFVKALKA</sequence>
<accession>A0AAV9SVS3</accession>
<protein>
    <submittedName>
        <fullName evidence="1">C6 zinc finger domain-containing protein</fullName>
    </submittedName>
</protein>
<organism evidence="1 2">
    <name type="scientific">Colletotrichum tabaci</name>
    <dbReference type="NCBI Taxonomy" id="1209068"/>
    <lineage>
        <taxon>Eukaryota</taxon>
        <taxon>Fungi</taxon>
        <taxon>Dikarya</taxon>
        <taxon>Ascomycota</taxon>
        <taxon>Pezizomycotina</taxon>
        <taxon>Sordariomycetes</taxon>
        <taxon>Hypocreomycetidae</taxon>
        <taxon>Glomerellales</taxon>
        <taxon>Glomerellaceae</taxon>
        <taxon>Colletotrichum</taxon>
        <taxon>Colletotrichum destructivum species complex</taxon>
    </lineage>
</organism>
<proteinExistence type="predicted"/>
<name>A0AAV9SVS3_9PEZI</name>
<dbReference type="Proteomes" id="UP001327957">
    <property type="component" value="Unassembled WGS sequence"/>
</dbReference>
<dbReference type="AlphaFoldDB" id="A0AAV9SVS3"/>
<evidence type="ECO:0000313" key="2">
    <source>
        <dbReference type="Proteomes" id="UP001327957"/>
    </source>
</evidence>
<gene>
    <name evidence="1" type="ORF">QIS74_13036</name>
</gene>
<dbReference type="EMBL" id="JASAOK010000053">
    <property type="protein sequence ID" value="KAK6207955.1"/>
    <property type="molecule type" value="Genomic_DNA"/>
</dbReference>
<keyword evidence="2" id="KW-1185">Reference proteome</keyword>
<dbReference type="PANTHER" id="PTHR47431:SF1">
    <property type="entry name" value="ZN(II)2CYS6 TRANSCRIPTION FACTOR (EUROFUNG)"/>
    <property type="match status" value="1"/>
</dbReference>
<dbReference type="PANTHER" id="PTHR47431">
    <property type="entry name" value="ZN(II)2CYS6 TRANSCRIPTION FACTOR (EUROFUNG)-RELATED"/>
    <property type="match status" value="1"/>
</dbReference>
<comment type="caution">
    <text evidence="1">The sequence shown here is derived from an EMBL/GenBank/DDBJ whole genome shotgun (WGS) entry which is preliminary data.</text>
</comment>
<evidence type="ECO:0000313" key="1">
    <source>
        <dbReference type="EMBL" id="KAK6207955.1"/>
    </source>
</evidence>
<reference evidence="1 2" key="1">
    <citation type="submission" date="2023-04" db="EMBL/GenBank/DDBJ databases">
        <title>Colletotrichum tabacum stain YC1 causing leaf anthracnose on Nicotiana tabacum(L.) cv.</title>
        <authorList>
            <person name="Ji Z."/>
            <person name="Wang M."/>
            <person name="Zhang J."/>
            <person name="Wang N."/>
            <person name="Zhou Z."/>
        </authorList>
    </citation>
    <scope>NUCLEOTIDE SEQUENCE [LARGE SCALE GENOMIC DNA]</scope>
    <source>
        <strain evidence="1 2">YC1</strain>
    </source>
</reference>